<dbReference type="KEGG" id="uli:ETAA1_03690"/>
<dbReference type="EMBL" id="CP036273">
    <property type="protein sequence ID" value="QDU18481.1"/>
    <property type="molecule type" value="Genomic_DNA"/>
</dbReference>
<reference evidence="1 2" key="1">
    <citation type="submission" date="2019-02" db="EMBL/GenBank/DDBJ databases">
        <title>Deep-cultivation of Planctomycetes and their phenomic and genomic characterization uncovers novel biology.</title>
        <authorList>
            <person name="Wiegand S."/>
            <person name="Jogler M."/>
            <person name="Boedeker C."/>
            <person name="Pinto D."/>
            <person name="Vollmers J."/>
            <person name="Rivas-Marin E."/>
            <person name="Kohn T."/>
            <person name="Peeters S.H."/>
            <person name="Heuer A."/>
            <person name="Rast P."/>
            <person name="Oberbeckmann S."/>
            <person name="Bunk B."/>
            <person name="Jeske O."/>
            <person name="Meyerdierks A."/>
            <person name="Storesund J.E."/>
            <person name="Kallscheuer N."/>
            <person name="Luecker S."/>
            <person name="Lage O.M."/>
            <person name="Pohl T."/>
            <person name="Merkel B.J."/>
            <person name="Hornburger P."/>
            <person name="Mueller R.-W."/>
            <person name="Bruemmer F."/>
            <person name="Labrenz M."/>
            <person name="Spormann A.M."/>
            <person name="Op den Camp H."/>
            <person name="Overmann J."/>
            <person name="Amann R."/>
            <person name="Jetten M.S.M."/>
            <person name="Mascher T."/>
            <person name="Medema M.H."/>
            <person name="Devos D.P."/>
            <person name="Kaster A.-K."/>
            <person name="Ovreas L."/>
            <person name="Rohde M."/>
            <person name="Galperin M.Y."/>
            <person name="Jogler C."/>
        </authorList>
    </citation>
    <scope>NUCLEOTIDE SEQUENCE [LARGE SCALE GENOMIC DNA]</scope>
    <source>
        <strain evidence="1 2">ETA_A1</strain>
    </source>
</reference>
<organism evidence="1 2">
    <name type="scientific">Urbifossiella limnaea</name>
    <dbReference type="NCBI Taxonomy" id="2528023"/>
    <lineage>
        <taxon>Bacteria</taxon>
        <taxon>Pseudomonadati</taxon>
        <taxon>Planctomycetota</taxon>
        <taxon>Planctomycetia</taxon>
        <taxon>Gemmatales</taxon>
        <taxon>Gemmataceae</taxon>
        <taxon>Urbifossiella</taxon>
    </lineage>
</organism>
<dbReference type="AlphaFoldDB" id="A0A517XLU3"/>
<keyword evidence="2" id="KW-1185">Reference proteome</keyword>
<sequence length="119" mass="12519">MTVVDDADFNILWNAAGSLAAVVAAVSEGSPRPVPRWAVLALATALRQAGVSLREHVDERPPASLLTQAKALGTTSLTGGNLNYFDLLRRSARPTAPLEKPTLALISPMGSPCSRSSRI</sequence>
<dbReference type="Proteomes" id="UP000319576">
    <property type="component" value="Chromosome"/>
</dbReference>
<gene>
    <name evidence="1" type="ORF">ETAA1_03690</name>
</gene>
<protein>
    <submittedName>
        <fullName evidence="1">Uncharacterized protein</fullName>
    </submittedName>
</protein>
<dbReference type="RefSeq" id="WP_202920591.1">
    <property type="nucleotide sequence ID" value="NZ_CP036273.1"/>
</dbReference>
<evidence type="ECO:0000313" key="1">
    <source>
        <dbReference type="EMBL" id="QDU18481.1"/>
    </source>
</evidence>
<evidence type="ECO:0000313" key="2">
    <source>
        <dbReference type="Proteomes" id="UP000319576"/>
    </source>
</evidence>
<name>A0A517XLU3_9BACT</name>
<accession>A0A517XLU3</accession>
<proteinExistence type="predicted"/>